<gene>
    <name evidence="1" type="ORF">METZ01_LOCUS138011</name>
</gene>
<accession>A0A381Z8S6</accession>
<dbReference type="EMBL" id="UINC01020237">
    <property type="protein sequence ID" value="SVA85157.1"/>
    <property type="molecule type" value="Genomic_DNA"/>
</dbReference>
<evidence type="ECO:0000313" key="1">
    <source>
        <dbReference type="EMBL" id="SVA85157.1"/>
    </source>
</evidence>
<sequence>MTFHTNPLQNRLDLLAKLLKISLWDFGTQTSGRYT</sequence>
<name>A0A381Z8S6_9ZZZZ</name>
<dbReference type="AlphaFoldDB" id="A0A381Z8S6"/>
<protein>
    <submittedName>
        <fullName evidence="1">Uncharacterized protein</fullName>
    </submittedName>
</protein>
<reference evidence="1" key="1">
    <citation type="submission" date="2018-05" db="EMBL/GenBank/DDBJ databases">
        <authorList>
            <person name="Lanie J.A."/>
            <person name="Ng W.-L."/>
            <person name="Kazmierczak K.M."/>
            <person name="Andrzejewski T.M."/>
            <person name="Davidsen T.M."/>
            <person name="Wayne K.J."/>
            <person name="Tettelin H."/>
            <person name="Glass J.I."/>
            <person name="Rusch D."/>
            <person name="Podicherti R."/>
            <person name="Tsui H.-C.T."/>
            <person name="Winkler M.E."/>
        </authorList>
    </citation>
    <scope>NUCLEOTIDE SEQUENCE</scope>
</reference>
<proteinExistence type="predicted"/>
<organism evidence="1">
    <name type="scientific">marine metagenome</name>
    <dbReference type="NCBI Taxonomy" id="408172"/>
    <lineage>
        <taxon>unclassified sequences</taxon>
        <taxon>metagenomes</taxon>
        <taxon>ecological metagenomes</taxon>
    </lineage>
</organism>